<keyword evidence="2" id="KW-1133">Transmembrane helix</keyword>
<name>A0ABP0K955_9DINO</name>
<accession>A0ABP0K955</accession>
<gene>
    <name evidence="3" type="ORF">SCF082_LOCUS15985</name>
</gene>
<keyword evidence="2" id="KW-0812">Transmembrane</keyword>
<sequence>MGHTQVWDIDEEPLLRHFCLKEECAEVIKWFKDASYERPEDFRERLNLAKSLRELSNNRIKESAVQEGMMLALGSLHCLDFNKGQSTLQTEEQKNEVVEATVPLLSNLRLKEKPASLQAKLLYRRGLGRSQAKDFSDALKDFVESARLLPEDREIRRTLDECKARAKEQNDRSDDTWRGAMSDSPKVKVPLTDRFLITLRRWLRATKRRARQAVAKNAETFLTIGIISLAPLCACVFGLLLKLLQRP</sequence>
<keyword evidence="4" id="KW-1185">Reference proteome</keyword>
<dbReference type="Gene3D" id="1.25.40.10">
    <property type="entry name" value="Tetratricopeptide repeat domain"/>
    <property type="match status" value="1"/>
</dbReference>
<dbReference type="Proteomes" id="UP001642464">
    <property type="component" value="Unassembled WGS sequence"/>
</dbReference>
<organism evidence="3 4">
    <name type="scientific">Durusdinium trenchii</name>
    <dbReference type="NCBI Taxonomy" id="1381693"/>
    <lineage>
        <taxon>Eukaryota</taxon>
        <taxon>Sar</taxon>
        <taxon>Alveolata</taxon>
        <taxon>Dinophyceae</taxon>
        <taxon>Suessiales</taxon>
        <taxon>Symbiodiniaceae</taxon>
        <taxon>Durusdinium</taxon>
    </lineage>
</organism>
<evidence type="ECO:0000256" key="2">
    <source>
        <dbReference type="SAM" id="Phobius"/>
    </source>
</evidence>
<comment type="caution">
    <text evidence="3">The sequence shown here is derived from an EMBL/GenBank/DDBJ whole genome shotgun (WGS) entry which is preliminary data.</text>
</comment>
<reference evidence="3 4" key="1">
    <citation type="submission" date="2024-02" db="EMBL/GenBank/DDBJ databases">
        <authorList>
            <person name="Chen Y."/>
            <person name="Shah S."/>
            <person name="Dougan E. K."/>
            <person name="Thang M."/>
            <person name="Chan C."/>
        </authorList>
    </citation>
    <scope>NUCLEOTIDE SEQUENCE [LARGE SCALE GENOMIC DNA]</scope>
</reference>
<feature type="transmembrane region" description="Helical" evidence="2">
    <location>
        <begin position="221"/>
        <end position="241"/>
    </location>
</feature>
<dbReference type="InterPro" id="IPR011990">
    <property type="entry name" value="TPR-like_helical_dom_sf"/>
</dbReference>
<feature type="repeat" description="TPR" evidence="1">
    <location>
        <begin position="119"/>
        <end position="152"/>
    </location>
</feature>
<protein>
    <submittedName>
        <fullName evidence="3">Uncharacterized protein</fullName>
    </submittedName>
</protein>
<dbReference type="EMBL" id="CAXAMM010010269">
    <property type="protein sequence ID" value="CAK9022925.1"/>
    <property type="molecule type" value="Genomic_DNA"/>
</dbReference>
<proteinExistence type="predicted"/>
<evidence type="ECO:0000313" key="4">
    <source>
        <dbReference type="Proteomes" id="UP001642464"/>
    </source>
</evidence>
<keyword evidence="1" id="KW-0802">TPR repeat</keyword>
<dbReference type="InterPro" id="IPR019734">
    <property type="entry name" value="TPR_rpt"/>
</dbReference>
<dbReference type="PROSITE" id="PS50005">
    <property type="entry name" value="TPR"/>
    <property type="match status" value="1"/>
</dbReference>
<keyword evidence="2" id="KW-0472">Membrane</keyword>
<evidence type="ECO:0000313" key="3">
    <source>
        <dbReference type="EMBL" id="CAK9022925.1"/>
    </source>
</evidence>
<evidence type="ECO:0000256" key="1">
    <source>
        <dbReference type="PROSITE-ProRule" id="PRU00339"/>
    </source>
</evidence>